<dbReference type="EMBL" id="BKCJ010392768">
    <property type="protein sequence ID" value="GFA25141.1"/>
    <property type="molecule type" value="Genomic_DNA"/>
</dbReference>
<organism evidence="1">
    <name type="scientific">Tanacetum cinerariifolium</name>
    <name type="common">Dalmatian daisy</name>
    <name type="synonym">Chrysanthemum cinerariifolium</name>
    <dbReference type="NCBI Taxonomy" id="118510"/>
    <lineage>
        <taxon>Eukaryota</taxon>
        <taxon>Viridiplantae</taxon>
        <taxon>Streptophyta</taxon>
        <taxon>Embryophyta</taxon>
        <taxon>Tracheophyta</taxon>
        <taxon>Spermatophyta</taxon>
        <taxon>Magnoliopsida</taxon>
        <taxon>eudicotyledons</taxon>
        <taxon>Gunneridae</taxon>
        <taxon>Pentapetalae</taxon>
        <taxon>asterids</taxon>
        <taxon>campanulids</taxon>
        <taxon>Asterales</taxon>
        <taxon>Asteraceae</taxon>
        <taxon>Asteroideae</taxon>
        <taxon>Anthemideae</taxon>
        <taxon>Anthemidinae</taxon>
        <taxon>Tanacetum</taxon>
    </lineage>
</organism>
<proteinExistence type="predicted"/>
<evidence type="ECO:0000313" key="1">
    <source>
        <dbReference type="EMBL" id="GFA25141.1"/>
    </source>
</evidence>
<gene>
    <name evidence="1" type="ORF">Tci_597113</name>
</gene>
<dbReference type="AlphaFoldDB" id="A0A699JCK4"/>
<protein>
    <submittedName>
        <fullName evidence="1">NAC domain-containing protein</fullName>
    </submittedName>
</protein>
<reference evidence="1" key="1">
    <citation type="journal article" date="2019" name="Sci. Rep.">
        <title>Draft genome of Tanacetum cinerariifolium, the natural source of mosquito coil.</title>
        <authorList>
            <person name="Yamashiro T."/>
            <person name="Shiraishi A."/>
            <person name="Satake H."/>
            <person name="Nakayama K."/>
        </authorList>
    </citation>
    <scope>NUCLEOTIDE SEQUENCE</scope>
</reference>
<sequence>CCILTEGGDVSLLPSSPHIGDGFDHERENTLLMGDEDSSTIPAREADQFIESGVDDLVLIPKESEKTSRMMILSEFEDISSLDPIKFTLVIDEPPLLVITPPASKQFSLREVDRFDPFFSLTQSGGMTRVMETPSFGFYHMPSPRPAAYSPKELNSLPSTVIEDSSFIIQFRSRSIVTVHVDVDS</sequence>
<name>A0A699JCK4_TANCI</name>
<accession>A0A699JCK4</accession>
<feature type="non-terminal residue" evidence="1">
    <location>
        <position position="1"/>
    </location>
</feature>
<comment type="caution">
    <text evidence="1">The sequence shown here is derived from an EMBL/GenBank/DDBJ whole genome shotgun (WGS) entry which is preliminary data.</text>
</comment>